<evidence type="ECO:0000259" key="8">
    <source>
        <dbReference type="SMART" id="SM00984"/>
    </source>
</evidence>
<dbReference type="OrthoDB" id="372050at2157"/>
<dbReference type="Proteomes" id="UP000509750">
    <property type="component" value="Plasmid unnamed1"/>
</dbReference>
<evidence type="ECO:0000313" key="9">
    <source>
        <dbReference type="EMBL" id="QLG29584.1"/>
    </source>
</evidence>
<dbReference type="KEGG" id="halg:HUG10_18405"/>
<dbReference type="PANTHER" id="PTHR43491">
    <property type="entry name" value="UDP-N-ACETYL-D-MANNOSAMINE DEHYDROGENASE"/>
    <property type="match status" value="1"/>
</dbReference>
<dbReference type="GO" id="GO:0016628">
    <property type="term" value="F:oxidoreductase activity, acting on the CH-CH group of donors, NAD or NADP as acceptor"/>
    <property type="evidence" value="ECO:0007669"/>
    <property type="project" value="InterPro"/>
</dbReference>
<gene>
    <name evidence="9" type="ORF">HUG10_18405</name>
</gene>
<keyword evidence="9" id="KW-0614">Plasmid</keyword>
<dbReference type="NCBIfam" id="TIGR03026">
    <property type="entry name" value="NDP-sugDHase"/>
    <property type="match status" value="1"/>
</dbReference>
<dbReference type="EMBL" id="CP058530">
    <property type="protein sequence ID" value="QLG29584.1"/>
    <property type="molecule type" value="Genomic_DNA"/>
</dbReference>
<evidence type="ECO:0000256" key="3">
    <source>
        <dbReference type="ARBA" id="ARBA00023002"/>
    </source>
</evidence>
<dbReference type="Gene3D" id="3.40.50.720">
    <property type="entry name" value="NAD(P)-binding Rossmann-like Domain"/>
    <property type="match status" value="2"/>
</dbReference>
<dbReference type="InterPro" id="IPR014026">
    <property type="entry name" value="UDP-Glc/GDP-Man_DH_dimer"/>
</dbReference>
<organism evidence="9 10">
    <name type="scientific">Halorarum halophilum</name>
    <dbReference type="NCBI Taxonomy" id="2743090"/>
    <lineage>
        <taxon>Archaea</taxon>
        <taxon>Methanobacteriati</taxon>
        <taxon>Methanobacteriota</taxon>
        <taxon>Stenosarchaea group</taxon>
        <taxon>Halobacteria</taxon>
        <taxon>Halobacteriales</taxon>
        <taxon>Haloferacaceae</taxon>
        <taxon>Halorarum</taxon>
    </lineage>
</organism>
<sequence>MTTRSEVRSLYGTDLDDDARRAAFVNGEVPVAVYGLGKMGLPLATVYAETCGNVTGVDVDPDVVAAVEAGECHVEREPGLPEAVSAVSEAGALTATTDPAAAARDASVHVVIVPTLVTEANEPDLSTLEAAVEGVASGLYPGDLVVVESTVPPGTCRDVVLPLLERESGLRRGEFGLAFCPERTSSGRALRDVRGAHPKVVGGVDAESTRCARTIYEELVDNEVLPVSDATTAEAVKVFEGLYRDVNIALANEAARFTDELDIDTREAIATANTQPFCDIHTPGPGVGGHCIPYYPYFLINWLETAAPLLETARGVNDAMPDFVAAKVAEGLQADGTALDDARVLVLGLTYRAGVKETRASPALGVCSALSDHGAEVLAADPLVDAEGFDADDVPLEEIYDRDVDAVALVTDHPEFDAVDWPAFDDGLVVVDGRDVVDLGGADHRLYTVGRGWE</sequence>
<geneLocation type="plasmid" evidence="9 10">
    <name>unnamed1</name>
</geneLocation>
<accession>A0A7D5GNX3</accession>
<dbReference type="GO" id="GO:0089714">
    <property type="term" value="F:UDP-N-acetyl-D-mannosamine dehydrogenase activity"/>
    <property type="evidence" value="ECO:0007669"/>
    <property type="project" value="UniProtKB-EC"/>
</dbReference>
<keyword evidence="10" id="KW-1185">Reference proteome</keyword>
<dbReference type="GeneID" id="56030848"/>
<evidence type="ECO:0000256" key="1">
    <source>
        <dbReference type="ARBA" id="ARBA00012935"/>
    </source>
</evidence>
<dbReference type="AlphaFoldDB" id="A0A7D5GNX3"/>
<proteinExistence type="inferred from homology"/>
<dbReference type="Pfam" id="PF03720">
    <property type="entry name" value="UDPG_MGDP_dh_C"/>
    <property type="match status" value="1"/>
</dbReference>
<protein>
    <recommendedName>
        <fullName evidence="2">UDP-N-acetyl-D-mannosamine dehydrogenase</fullName>
        <ecNumber evidence="1">1.1.1.336</ecNumber>
    </recommendedName>
    <alternativeName>
        <fullName evidence="5">UDP-ManNAc 6-dehydrogenase</fullName>
    </alternativeName>
</protein>
<dbReference type="SUPFAM" id="SSF52413">
    <property type="entry name" value="UDP-glucose/GDP-mannose dehydrogenase C-terminal domain"/>
    <property type="match status" value="1"/>
</dbReference>
<evidence type="ECO:0000256" key="5">
    <source>
        <dbReference type="ARBA" id="ARBA00030172"/>
    </source>
</evidence>
<evidence type="ECO:0000256" key="6">
    <source>
        <dbReference type="ARBA" id="ARBA00049130"/>
    </source>
</evidence>
<feature type="domain" description="UDP-glucose/GDP-mannose dehydrogenase C-terminal" evidence="8">
    <location>
        <begin position="345"/>
        <end position="439"/>
    </location>
</feature>
<dbReference type="SMART" id="SM00984">
    <property type="entry name" value="UDPG_MGDP_dh_C"/>
    <property type="match status" value="1"/>
</dbReference>
<dbReference type="InterPro" id="IPR008927">
    <property type="entry name" value="6-PGluconate_DH-like_C_sf"/>
</dbReference>
<dbReference type="GO" id="GO:0000271">
    <property type="term" value="P:polysaccharide biosynthetic process"/>
    <property type="evidence" value="ECO:0007669"/>
    <property type="project" value="InterPro"/>
</dbReference>
<dbReference type="InterPro" id="IPR014027">
    <property type="entry name" value="UDP-Glc/GDP-Man_DH_C"/>
</dbReference>
<dbReference type="InterPro" id="IPR036220">
    <property type="entry name" value="UDP-Glc/GDP-Man_DH_C_sf"/>
</dbReference>
<comment type="similarity">
    <text evidence="7">Belongs to the UDP-glucose/GDP-mannose dehydrogenase family.</text>
</comment>
<evidence type="ECO:0000256" key="4">
    <source>
        <dbReference type="ARBA" id="ARBA00023027"/>
    </source>
</evidence>
<comment type="catalytic activity">
    <reaction evidence="6">
        <text>UDP-N-acetyl-alpha-D-mannosamine + 2 NAD(+) + H2O = UDP-N-acetyl-alpha-D-mannosaminouronate + 2 NADH + 3 H(+)</text>
        <dbReference type="Rhea" id="RHEA:25780"/>
        <dbReference type="ChEBI" id="CHEBI:15377"/>
        <dbReference type="ChEBI" id="CHEBI:15378"/>
        <dbReference type="ChEBI" id="CHEBI:57540"/>
        <dbReference type="ChEBI" id="CHEBI:57945"/>
        <dbReference type="ChEBI" id="CHEBI:68623"/>
        <dbReference type="ChEBI" id="CHEBI:70731"/>
        <dbReference type="EC" id="1.1.1.336"/>
    </reaction>
</comment>
<dbReference type="EC" id="1.1.1.336" evidence="1"/>
<evidence type="ECO:0000313" key="10">
    <source>
        <dbReference type="Proteomes" id="UP000509750"/>
    </source>
</evidence>
<dbReference type="GO" id="GO:0051287">
    <property type="term" value="F:NAD binding"/>
    <property type="evidence" value="ECO:0007669"/>
    <property type="project" value="InterPro"/>
</dbReference>
<dbReference type="InterPro" id="IPR001732">
    <property type="entry name" value="UDP-Glc/GDP-Man_DH_N"/>
</dbReference>
<dbReference type="SUPFAM" id="SSF48179">
    <property type="entry name" value="6-phosphogluconate dehydrogenase C-terminal domain-like"/>
    <property type="match status" value="1"/>
</dbReference>
<dbReference type="SUPFAM" id="SSF51735">
    <property type="entry name" value="NAD(P)-binding Rossmann-fold domains"/>
    <property type="match status" value="1"/>
</dbReference>
<dbReference type="InterPro" id="IPR017476">
    <property type="entry name" value="UDP-Glc/GDP-Man"/>
</dbReference>
<evidence type="ECO:0000256" key="7">
    <source>
        <dbReference type="PIRNR" id="PIRNR000124"/>
    </source>
</evidence>
<dbReference type="RefSeq" id="WP_179171158.1">
    <property type="nucleotide sequence ID" value="NZ_CP058530.1"/>
</dbReference>
<dbReference type="Pfam" id="PF03721">
    <property type="entry name" value="UDPG_MGDP_dh_N"/>
    <property type="match status" value="1"/>
</dbReference>
<name>A0A7D5GNX3_9EURY</name>
<dbReference type="InterPro" id="IPR028359">
    <property type="entry name" value="UDP_ManNAc/GlcNAc_DH"/>
</dbReference>
<keyword evidence="4" id="KW-0520">NAD</keyword>
<reference evidence="9 10" key="1">
    <citation type="submission" date="2020-07" db="EMBL/GenBank/DDBJ databases">
        <title>Gai3-2, isolated from salt lake.</title>
        <authorList>
            <person name="Cui H."/>
            <person name="Shi X."/>
        </authorList>
    </citation>
    <scope>NUCLEOTIDE SEQUENCE [LARGE SCALE GENOMIC DNA]</scope>
    <source>
        <strain evidence="9 10">Gai3-2</strain>
        <plasmid evidence="9 10">unnamed1</plasmid>
    </source>
</reference>
<dbReference type="PIRSF" id="PIRSF500136">
    <property type="entry name" value="UDP_ManNAc_DH"/>
    <property type="match status" value="1"/>
</dbReference>
<dbReference type="PIRSF" id="PIRSF000124">
    <property type="entry name" value="UDPglc_GDPman_dh"/>
    <property type="match status" value="1"/>
</dbReference>
<dbReference type="PANTHER" id="PTHR43491:SF5">
    <property type="entry name" value="UDP-N-ACETYL-D-MANNOSAMINE DEHYDROGENASE"/>
    <property type="match status" value="1"/>
</dbReference>
<dbReference type="Pfam" id="PF00984">
    <property type="entry name" value="UDPG_MGDP_dh"/>
    <property type="match status" value="1"/>
</dbReference>
<dbReference type="InterPro" id="IPR036291">
    <property type="entry name" value="NAD(P)-bd_dom_sf"/>
</dbReference>
<keyword evidence="3" id="KW-0560">Oxidoreductase</keyword>
<evidence type="ECO:0000256" key="2">
    <source>
        <dbReference type="ARBA" id="ARBA00016796"/>
    </source>
</evidence>